<evidence type="ECO:0000313" key="5">
    <source>
        <dbReference type="EMBL" id="ABI67026.1"/>
    </source>
</evidence>
<dbReference type="PROSITE" id="PS51257">
    <property type="entry name" value="PROKAR_LIPOPROTEIN"/>
    <property type="match status" value="1"/>
</dbReference>
<dbReference type="InterPro" id="IPR013785">
    <property type="entry name" value="Aldolase_TIM"/>
</dbReference>
<evidence type="ECO:0000259" key="2">
    <source>
        <dbReference type="Pfam" id="PF10566"/>
    </source>
</evidence>
<keyword evidence="1" id="KW-0732">Signal</keyword>
<name>Q0AL17_MARMM</name>
<dbReference type="InterPro" id="IPR017853">
    <property type="entry name" value="GH"/>
</dbReference>
<protein>
    <submittedName>
        <fullName evidence="5">Alpha-glucosidase</fullName>
    </submittedName>
</protein>
<dbReference type="InterPro" id="IPR014718">
    <property type="entry name" value="GH-type_carb-bd"/>
</dbReference>
<gene>
    <name evidence="5" type="ordered locus">Mmar10_2740</name>
</gene>
<dbReference type="InterPro" id="IPR029483">
    <property type="entry name" value="GH97_C"/>
</dbReference>
<dbReference type="RefSeq" id="WP_011644670.1">
    <property type="nucleotide sequence ID" value="NC_008347.1"/>
</dbReference>
<dbReference type="Pfam" id="PF10566">
    <property type="entry name" value="Glyco_hydro_97"/>
    <property type="match status" value="1"/>
</dbReference>
<dbReference type="PANTHER" id="PTHR35803">
    <property type="entry name" value="GLUCAN 1,4-ALPHA-GLUCOSIDASE SUSB-RELATED"/>
    <property type="match status" value="1"/>
</dbReference>
<dbReference type="Pfam" id="PF14508">
    <property type="entry name" value="GH97_N"/>
    <property type="match status" value="1"/>
</dbReference>
<feature type="domain" description="Glycosyl-hydrolase 97 catalytic" evidence="2">
    <location>
        <begin position="317"/>
        <end position="504"/>
    </location>
</feature>
<dbReference type="AlphaFoldDB" id="Q0AL17"/>
<dbReference type="InterPro" id="IPR029486">
    <property type="entry name" value="GH97_N"/>
</dbReference>
<dbReference type="SUPFAM" id="SSF51445">
    <property type="entry name" value="(Trans)glycosidases"/>
    <property type="match status" value="1"/>
</dbReference>
<feature type="chain" id="PRO_5004168163" evidence="1">
    <location>
        <begin position="30"/>
        <end position="703"/>
    </location>
</feature>
<dbReference type="CAZy" id="GH97">
    <property type="family name" value="Glycoside Hydrolase Family 97"/>
</dbReference>
<reference evidence="5 6" key="1">
    <citation type="submission" date="2006-08" db="EMBL/GenBank/DDBJ databases">
        <title>Complete sequence of Maricaulis maris MCS10.</title>
        <authorList>
            <consortium name="US DOE Joint Genome Institute"/>
            <person name="Copeland A."/>
            <person name="Lucas S."/>
            <person name="Lapidus A."/>
            <person name="Barry K."/>
            <person name="Detter J.C."/>
            <person name="Glavina del Rio T."/>
            <person name="Hammon N."/>
            <person name="Israni S."/>
            <person name="Dalin E."/>
            <person name="Tice H."/>
            <person name="Pitluck S."/>
            <person name="Saunders E."/>
            <person name="Brettin T."/>
            <person name="Bruce D."/>
            <person name="Han C."/>
            <person name="Tapia R."/>
            <person name="Gilna P."/>
            <person name="Schmutz J."/>
            <person name="Larimer F."/>
            <person name="Land M."/>
            <person name="Hauser L."/>
            <person name="Kyrpides N."/>
            <person name="Mikhailova N."/>
            <person name="Viollier P."/>
            <person name="Stephens C."/>
            <person name="Richardson P."/>
        </authorList>
    </citation>
    <scope>NUCLEOTIDE SEQUENCE [LARGE SCALE GENOMIC DNA]</scope>
    <source>
        <strain evidence="5 6">MCS10</strain>
    </source>
</reference>
<dbReference type="Gene3D" id="2.70.98.10">
    <property type="match status" value="1"/>
</dbReference>
<dbReference type="PANTHER" id="PTHR35803:SF1">
    <property type="entry name" value="GLUCAN 1,4-ALPHA-GLUCOSIDASE SUSB"/>
    <property type="match status" value="1"/>
</dbReference>
<dbReference type="OrthoDB" id="57532at2"/>
<sequence precursor="true">MILRQPRFAAGLAVALLTLAACNAPPARGQDQSLPGPDSPILADIIAEPVAIASPDGRLSIEFWSEAGLPRYRVRRDGEDVISPSMLGLRFAVAGNLERQLWLVDSEMSGSQSSWELPWGERRVVEDHHNELRVSFRHEDDADRGFDVRVRIFDDGLGFRYEVPVPDGEHRAIVDEVTSFAMPQDSETWWTPAADYNRYEYVYRTTPLIEVDTAHTPFTARLPDDGVHVAIHEAALVDYSGMRLDQQREGVLTAELAPGPDGIAVHKDGAFTTPWRTIQVAEEAVGLINSDLILNLNEPNVLGDVSWVEPGKYIGIWWGMHINTMTWGSGPMHGATTDNAIEYLDFAADNGFAGVLIEGWNIGWDGDWFNNGALFSFTESYPDFDIEAVTDYARTRGVRLIGHHETSGHLTNYENQMEDAFDLYERVGVTQVKTGYVADAGNLIRIDETGEERHEWHYGQYAVNHHIRVLEAAAARHISINPHEPVKDTGLRRTYPNWISREGVRGQEFNAWGVPPNPPEHTAMLAFTRMLAGPADFTPGIFDLTFNGPDSPNRVQTTLARQLALYVVLYSPIQMAADLPENYVANPEPFQFIRDVPTDWEESIALQGDVGDFIVTARQERGGADWYLGAATDEAERTVTVPLDFLEPGRNYTAQIYRDGPDAHWHDNPYDVAIESREVDAGTTLELWLAAGGGAAVRLVSSE</sequence>
<proteinExistence type="predicted"/>
<accession>Q0AL17</accession>
<dbReference type="InterPro" id="IPR052720">
    <property type="entry name" value="Glycosyl_hydrolase_97"/>
</dbReference>
<dbReference type="Pfam" id="PF14509">
    <property type="entry name" value="GH97_C"/>
    <property type="match status" value="1"/>
</dbReference>
<feature type="signal peptide" evidence="1">
    <location>
        <begin position="1"/>
        <end position="29"/>
    </location>
</feature>
<dbReference type="eggNOG" id="COG2819">
    <property type="taxonomic scope" value="Bacteria"/>
</dbReference>
<organism evidence="5 6">
    <name type="scientific">Maricaulis maris (strain MCS10)</name>
    <name type="common">Caulobacter maris</name>
    <dbReference type="NCBI Taxonomy" id="394221"/>
    <lineage>
        <taxon>Bacteria</taxon>
        <taxon>Pseudomonadati</taxon>
        <taxon>Pseudomonadota</taxon>
        <taxon>Alphaproteobacteria</taxon>
        <taxon>Maricaulales</taxon>
        <taxon>Maricaulaceae</taxon>
        <taxon>Maricaulis</taxon>
    </lineage>
</organism>
<keyword evidence="6" id="KW-1185">Reference proteome</keyword>
<dbReference type="InterPro" id="IPR019563">
    <property type="entry name" value="GH97_catalytic"/>
</dbReference>
<evidence type="ECO:0000256" key="1">
    <source>
        <dbReference type="SAM" id="SignalP"/>
    </source>
</evidence>
<feature type="domain" description="Glycosyl-hydrolase 97 C-terminal oligomerisation" evidence="4">
    <location>
        <begin position="599"/>
        <end position="699"/>
    </location>
</feature>
<feature type="domain" description="Glycosyl-hydrolase 97 N-terminal" evidence="3">
    <location>
        <begin position="52"/>
        <end position="299"/>
    </location>
</feature>
<dbReference type="Proteomes" id="UP000001964">
    <property type="component" value="Chromosome"/>
</dbReference>
<evidence type="ECO:0000259" key="4">
    <source>
        <dbReference type="Pfam" id="PF14509"/>
    </source>
</evidence>
<dbReference type="GO" id="GO:0030246">
    <property type="term" value="F:carbohydrate binding"/>
    <property type="evidence" value="ECO:0007669"/>
    <property type="project" value="InterPro"/>
</dbReference>
<evidence type="ECO:0000313" key="6">
    <source>
        <dbReference type="Proteomes" id="UP000001964"/>
    </source>
</evidence>
<dbReference type="HOGENOM" id="CLU_011166_2_0_5"/>
<dbReference type="KEGG" id="mmr:Mmar10_2740"/>
<dbReference type="EMBL" id="CP000449">
    <property type="protein sequence ID" value="ABI67026.1"/>
    <property type="molecule type" value="Genomic_DNA"/>
</dbReference>
<dbReference type="STRING" id="394221.Mmar10_2740"/>
<dbReference type="Gene3D" id="3.20.20.70">
    <property type="entry name" value="Aldolase class I"/>
    <property type="match status" value="1"/>
</dbReference>
<evidence type="ECO:0000259" key="3">
    <source>
        <dbReference type="Pfam" id="PF14508"/>
    </source>
</evidence>